<organism evidence="2 3">
    <name type="scientific">Clostridium beijerinckii</name>
    <name type="common">Clostridium MP</name>
    <dbReference type="NCBI Taxonomy" id="1520"/>
    <lineage>
        <taxon>Bacteria</taxon>
        <taxon>Bacillati</taxon>
        <taxon>Bacillota</taxon>
        <taxon>Clostridia</taxon>
        <taxon>Eubacteriales</taxon>
        <taxon>Clostridiaceae</taxon>
        <taxon>Clostridium</taxon>
    </lineage>
</organism>
<gene>
    <name evidence="2" type="ORF">CBEIBR21_13465</name>
</gene>
<feature type="transmembrane region" description="Helical" evidence="1">
    <location>
        <begin position="34"/>
        <end position="56"/>
    </location>
</feature>
<comment type="caution">
    <text evidence="2">The sequence shown here is derived from an EMBL/GenBank/DDBJ whole genome shotgun (WGS) entry which is preliminary data.</text>
</comment>
<evidence type="ECO:0000313" key="3">
    <source>
        <dbReference type="Proteomes" id="UP000190959"/>
    </source>
</evidence>
<dbReference type="AlphaFoldDB" id="A0A1S9N604"/>
<accession>A0A1S9N604</accession>
<name>A0A1S9N604_CLOBE</name>
<dbReference type="EMBL" id="MWMH01000004">
    <property type="protein sequence ID" value="OOP72821.1"/>
    <property type="molecule type" value="Genomic_DNA"/>
</dbReference>
<reference evidence="2 3" key="1">
    <citation type="submission" date="2017-02" db="EMBL/GenBank/DDBJ databases">
        <title>Genome sequence of Clostridium beijerinckii Br21.</title>
        <authorList>
            <person name="Fonseca B.C."/>
            <person name="Guazzaroni M.E."/>
            <person name="Riano-Pachon D.M."/>
            <person name="Reginatto V."/>
        </authorList>
    </citation>
    <scope>NUCLEOTIDE SEQUENCE [LARGE SCALE GENOMIC DNA]</scope>
    <source>
        <strain evidence="2 3">Br21</strain>
    </source>
</reference>
<dbReference type="Pfam" id="PF19629">
    <property type="entry name" value="DUF6133"/>
    <property type="match status" value="1"/>
</dbReference>
<proteinExistence type="predicted"/>
<evidence type="ECO:0000256" key="1">
    <source>
        <dbReference type="SAM" id="Phobius"/>
    </source>
</evidence>
<dbReference type="InterPro" id="IPR045765">
    <property type="entry name" value="DUF6133"/>
</dbReference>
<protein>
    <submittedName>
        <fullName evidence="2">Uncharacterized protein</fullName>
    </submittedName>
</protein>
<dbReference type="Proteomes" id="UP000190959">
    <property type="component" value="Unassembled WGS sequence"/>
</dbReference>
<keyword evidence="1" id="KW-0812">Transmembrane</keyword>
<dbReference type="RefSeq" id="WP_016207430.1">
    <property type="nucleotide sequence ID" value="NZ_MWMH01000004.1"/>
</dbReference>
<keyword evidence="1" id="KW-0472">Membrane</keyword>
<evidence type="ECO:0000313" key="2">
    <source>
        <dbReference type="EMBL" id="OOP72821.1"/>
    </source>
</evidence>
<sequence>MKNLMLIMQIRSINKVNSIKQVLKSKSGEGFVDTAVKILMSVVIGALVLSGLYLLFKDTVLPTLTQRITEMFNFKG</sequence>
<keyword evidence="1" id="KW-1133">Transmembrane helix</keyword>